<evidence type="ECO:0000313" key="2">
    <source>
        <dbReference type="EMBL" id="VFJ66242.1"/>
    </source>
</evidence>
<organism evidence="4">
    <name type="scientific">Candidatus Kentrum sp. FM</name>
    <dbReference type="NCBI Taxonomy" id="2126340"/>
    <lineage>
        <taxon>Bacteria</taxon>
        <taxon>Pseudomonadati</taxon>
        <taxon>Pseudomonadota</taxon>
        <taxon>Gammaproteobacteria</taxon>
        <taxon>Candidatus Kentrum</taxon>
    </lineage>
</organism>
<accession>A0A450VN37</accession>
<dbReference type="InterPro" id="IPR038673">
    <property type="entry name" value="OprB_sf"/>
</dbReference>
<proteinExistence type="inferred from homology"/>
<evidence type="ECO:0000313" key="3">
    <source>
        <dbReference type="EMBL" id="VFJ66506.1"/>
    </source>
</evidence>
<evidence type="ECO:0000313" key="4">
    <source>
        <dbReference type="EMBL" id="VFK06195.1"/>
    </source>
</evidence>
<reference evidence="4" key="1">
    <citation type="submission" date="2019-02" db="EMBL/GenBank/DDBJ databases">
        <authorList>
            <person name="Gruber-Vodicka R. H."/>
            <person name="Seah K. B. B."/>
        </authorList>
    </citation>
    <scope>NUCLEOTIDE SEQUENCE</scope>
    <source>
        <strain evidence="3">BECK_BZ163</strain>
        <strain evidence="4">BECK_BZ164</strain>
        <strain evidence="2">BECK_BZ165</strain>
    </source>
</reference>
<dbReference type="EMBL" id="CAADFA010000417">
    <property type="protein sequence ID" value="VFJ66242.1"/>
    <property type="molecule type" value="Genomic_DNA"/>
</dbReference>
<dbReference type="Gene3D" id="2.40.160.180">
    <property type="entry name" value="Carbohydrate-selective porin OprB"/>
    <property type="match status" value="1"/>
</dbReference>
<dbReference type="AlphaFoldDB" id="A0A450VN37"/>
<dbReference type="EMBL" id="CAADFL010000012">
    <property type="protein sequence ID" value="VFK06195.1"/>
    <property type="molecule type" value="Genomic_DNA"/>
</dbReference>
<gene>
    <name evidence="3" type="ORF">BECKFM1743A_GA0114220_104163</name>
    <name evidence="4" type="ORF">BECKFM1743B_GA0114221_1001210</name>
    <name evidence="2" type="ORF">BECKFM1743C_GA0114222_104173</name>
</gene>
<dbReference type="EMBL" id="CAADEZ010000416">
    <property type="protein sequence ID" value="VFJ66506.1"/>
    <property type="molecule type" value="Genomic_DNA"/>
</dbReference>
<comment type="similarity">
    <text evidence="1">Belongs to the OprB family.</text>
</comment>
<sequence>MSVSGYATAVLFPRVDARIAPITFLIATLSSPAYAYDITDNFSIGGTVTGVYQYGEFSGAKNEHGETIDDTGRATVVTDIRFDFRPTDKDRFNIVLSFAAGNALNEISPYPEHPLYADELEDLVEDISGRGRDYLMEAWYKHTFTFSTDVSLGITGGFIKSTDWLDDNAYANEEIEQYMNDAFVNNTLMIPPNFVPGIATEFEFGDNWSFRNVWINGKNEVHWKEKEEERRTFNYFGSQIGYHMQTGLGRGNYRLLFQITSNDFLDANHTGTEDLTSIGFSLDQQLGDTFGAFARFGWQDDDAEVSHDTLYSGGLYIDGSLWGRAHQDAGLAYAYLDGGNESIDNTSIFEAYVRFPLWEHVEISLDLQYLDADTDTDGEPHGFIYGIRTNTHF</sequence>
<evidence type="ECO:0000256" key="1">
    <source>
        <dbReference type="ARBA" id="ARBA00008769"/>
    </source>
</evidence>
<name>A0A450VN37_9GAMM</name>
<protein>
    <submittedName>
        <fullName evidence="4">Porin</fullName>
    </submittedName>
</protein>